<evidence type="ECO:0000313" key="2">
    <source>
        <dbReference type="EMBL" id="KAK4261231.1"/>
    </source>
</evidence>
<evidence type="ECO:0000313" key="3">
    <source>
        <dbReference type="Proteomes" id="UP001293593"/>
    </source>
</evidence>
<protein>
    <recommendedName>
        <fullName evidence="4">Protein SHORT HYPOCOTYL IN WHITE LIGHT 1</fullName>
    </recommendedName>
</protein>
<dbReference type="Proteomes" id="UP001293593">
    <property type="component" value="Unassembled WGS sequence"/>
</dbReference>
<keyword evidence="1" id="KW-0472">Membrane</keyword>
<dbReference type="EMBL" id="JAWXYG010000010">
    <property type="protein sequence ID" value="KAK4261231.1"/>
    <property type="molecule type" value="Genomic_DNA"/>
</dbReference>
<keyword evidence="1" id="KW-1133">Transmembrane helix</keyword>
<dbReference type="GO" id="GO:0009787">
    <property type="term" value="P:regulation of abscisic acid-activated signaling pathway"/>
    <property type="evidence" value="ECO:0007669"/>
    <property type="project" value="InterPro"/>
</dbReference>
<dbReference type="PANTHER" id="PTHR35474">
    <property type="entry name" value="ATP PHOSPHORIBOSYLTRANSFERASE REGULATORY SUBUNIT"/>
    <property type="match status" value="1"/>
</dbReference>
<dbReference type="AlphaFoldDB" id="A0AAE1J012"/>
<proteinExistence type="predicted"/>
<dbReference type="InterPro" id="IPR039324">
    <property type="entry name" value="SHW1"/>
</dbReference>
<feature type="transmembrane region" description="Helical" evidence="1">
    <location>
        <begin position="146"/>
        <end position="174"/>
    </location>
</feature>
<gene>
    <name evidence="2" type="ORF">QN277_004259</name>
</gene>
<evidence type="ECO:0000256" key="1">
    <source>
        <dbReference type="SAM" id="Phobius"/>
    </source>
</evidence>
<reference evidence="2" key="1">
    <citation type="submission" date="2023-10" db="EMBL/GenBank/DDBJ databases">
        <title>Chromosome-level genome of the transformable northern wattle, Acacia crassicarpa.</title>
        <authorList>
            <person name="Massaro I."/>
            <person name="Sinha N.R."/>
            <person name="Poethig S."/>
            <person name="Leichty A.R."/>
        </authorList>
    </citation>
    <scope>NUCLEOTIDE SEQUENCE</scope>
    <source>
        <strain evidence="2">Acra3RX</strain>
        <tissue evidence="2">Leaf</tissue>
    </source>
</reference>
<accession>A0AAE1J012</accession>
<keyword evidence="1" id="KW-0812">Transmembrane</keyword>
<evidence type="ECO:0008006" key="4">
    <source>
        <dbReference type="Google" id="ProtNLM"/>
    </source>
</evidence>
<feature type="transmembrane region" description="Helical" evidence="1">
    <location>
        <begin position="117"/>
        <end position="140"/>
    </location>
</feature>
<name>A0AAE1J012_9FABA</name>
<organism evidence="2 3">
    <name type="scientific">Acacia crassicarpa</name>
    <name type="common">northern wattle</name>
    <dbReference type="NCBI Taxonomy" id="499986"/>
    <lineage>
        <taxon>Eukaryota</taxon>
        <taxon>Viridiplantae</taxon>
        <taxon>Streptophyta</taxon>
        <taxon>Embryophyta</taxon>
        <taxon>Tracheophyta</taxon>
        <taxon>Spermatophyta</taxon>
        <taxon>Magnoliopsida</taxon>
        <taxon>eudicotyledons</taxon>
        <taxon>Gunneridae</taxon>
        <taxon>Pentapetalae</taxon>
        <taxon>rosids</taxon>
        <taxon>fabids</taxon>
        <taxon>Fabales</taxon>
        <taxon>Fabaceae</taxon>
        <taxon>Caesalpinioideae</taxon>
        <taxon>mimosoid clade</taxon>
        <taxon>Acacieae</taxon>
        <taxon>Acacia</taxon>
    </lineage>
</organism>
<comment type="caution">
    <text evidence="2">The sequence shown here is derived from an EMBL/GenBank/DDBJ whole genome shotgun (WGS) entry which is preliminary data.</text>
</comment>
<dbReference type="GO" id="GO:0010100">
    <property type="term" value="P:negative regulation of photomorphogenesis"/>
    <property type="evidence" value="ECO:0007669"/>
    <property type="project" value="InterPro"/>
</dbReference>
<dbReference type="PANTHER" id="PTHR35474:SF3">
    <property type="entry name" value="PROTEIN SHORT HYPOCOTYL IN WHITE LIGHT 1"/>
    <property type="match status" value="1"/>
</dbReference>
<keyword evidence="3" id="KW-1185">Reference proteome</keyword>
<sequence length="192" mass="20591">MAGASATVVSFINLTPYPSTKLHRCSSTARFPPATLGSLFHYHSCSNLRVSHCHGKLNNSTEGEPDETDEVLFSGYDGIEDDTDEEDAESSVDLLIRFFRSMFRKVSKRAKKASRSILPSVISPQLVSFAVDGTLLLASLSIVKAFLEVICTLGGTVFAGILLLRVIWAAVAYFQSSGNSFNQGGSSFGAAA</sequence>